<evidence type="ECO:0000313" key="4">
    <source>
        <dbReference type="EMBL" id="KAI5447497.1"/>
    </source>
</evidence>
<keyword evidence="2" id="KW-0789">Thiol protease inhibitor</keyword>
<evidence type="ECO:0000313" key="5">
    <source>
        <dbReference type="Proteomes" id="UP001058974"/>
    </source>
</evidence>
<reference evidence="4 5" key="1">
    <citation type="journal article" date="2022" name="Nat. Genet.">
        <title>Improved pea reference genome and pan-genome highlight genomic features and evolutionary characteristics.</title>
        <authorList>
            <person name="Yang T."/>
            <person name="Liu R."/>
            <person name="Luo Y."/>
            <person name="Hu S."/>
            <person name="Wang D."/>
            <person name="Wang C."/>
            <person name="Pandey M.K."/>
            <person name="Ge S."/>
            <person name="Xu Q."/>
            <person name="Li N."/>
            <person name="Li G."/>
            <person name="Huang Y."/>
            <person name="Saxena R.K."/>
            <person name="Ji Y."/>
            <person name="Li M."/>
            <person name="Yan X."/>
            <person name="He Y."/>
            <person name="Liu Y."/>
            <person name="Wang X."/>
            <person name="Xiang C."/>
            <person name="Varshney R.K."/>
            <person name="Ding H."/>
            <person name="Gao S."/>
            <person name="Zong X."/>
        </authorList>
    </citation>
    <scope>NUCLEOTIDE SEQUENCE [LARGE SCALE GENOMIC DNA]</scope>
    <source>
        <strain evidence="4 5">cv. Zhongwan 6</strain>
    </source>
</reference>
<dbReference type="Gene3D" id="3.10.450.10">
    <property type="match status" value="1"/>
</dbReference>
<evidence type="ECO:0000259" key="3">
    <source>
        <dbReference type="Pfam" id="PF16845"/>
    </source>
</evidence>
<dbReference type="SUPFAM" id="SSF54403">
    <property type="entry name" value="Cystatin/monellin"/>
    <property type="match status" value="1"/>
</dbReference>
<proteinExistence type="predicted"/>
<organism evidence="4 5">
    <name type="scientific">Pisum sativum</name>
    <name type="common">Garden pea</name>
    <name type="synonym">Lathyrus oleraceus</name>
    <dbReference type="NCBI Taxonomy" id="3888"/>
    <lineage>
        <taxon>Eukaryota</taxon>
        <taxon>Viridiplantae</taxon>
        <taxon>Streptophyta</taxon>
        <taxon>Embryophyta</taxon>
        <taxon>Tracheophyta</taxon>
        <taxon>Spermatophyta</taxon>
        <taxon>Magnoliopsida</taxon>
        <taxon>eudicotyledons</taxon>
        <taxon>Gunneridae</taxon>
        <taxon>Pentapetalae</taxon>
        <taxon>rosids</taxon>
        <taxon>fabids</taxon>
        <taxon>Fabales</taxon>
        <taxon>Fabaceae</taxon>
        <taxon>Papilionoideae</taxon>
        <taxon>50 kb inversion clade</taxon>
        <taxon>NPAAA clade</taxon>
        <taxon>Hologalegina</taxon>
        <taxon>IRL clade</taxon>
        <taxon>Fabeae</taxon>
        <taxon>Lathyrus</taxon>
    </lineage>
</organism>
<protein>
    <recommendedName>
        <fullName evidence="3">Cystatin domain-containing protein</fullName>
    </recommendedName>
</protein>
<dbReference type="Pfam" id="PF16845">
    <property type="entry name" value="SQAPI"/>
    <property type="match status" value="1"/>
</dbReference>
<evidence type="ECO:0000256" key="1">
    <source>
        <dbReference type="ARBA" id="ARBA00022690"/>
    </source>
</evidence>
<dbReference type="EMBL" id="JAMSHJ010000001">
    <property type="protein sequence ID" value="KAI5447497.1"/>
    <property type="molecule type" value="Genomic_DNA"/>
</dbReference>
<keyword evidence="5" id="KW-1185">Reference proteome</keyword>
<dbReference type="Proteomes" id="UP001058974">
    <property type="component" value="Chromosome 1"/>
</dbReference>
<dbReference type="InterPro" id="IPR000010">
    <property type="entry name" value="Cystatin_dom"/>
</dbReference>
<feature type="domain" description="Cystatin" evidence="3">
    <location>
        <begin position="51"/>
        <end position="129"/>
    </location>
</feature>
<evidence type="ECO:0000256" key="2">
    <source>
        <dbReference type="ARBA" id="ARBA00022704"/>
    </source>
</evidence>
<name>A0A9D5H097_PEA</name>
<dbReference type="PANTHER" id="PTHR47364">
    <property type="entry name" value="CYSTEINE PROTEINASE INHIBITOR 5"/>
    <property type="match status" value="1"/>
</dbReference>
<dbReference type="InterPro" id="IPR046350">
    <property type="entry name" value="Cystatin_sf"/>
</dbReference>
<dbReference type="CDD" id="cd00042">
    <property type="entry name" value="CY"/>
    <property type="match status" value="1"/>
</dbReference>
<dbReference type="Gramene" id="Psat01G0508600-T1">
    <property type="protein sequence ID" value="KAI5447497.1"/>
    <property type="gene ID" value="KIW84_015086"/>
</dbReference>
<dbReference type="PANTHER" id="PTHR47364:SF2">
    <property type="entry name" value="CYSTEINE PROTEINASE INHIBITOR 5"/>
    <property type="match status" value="1"/>
</dbReference>
<accession>A0A9D5H097</accession>
<dbReference type="AlphaFoldDB" id="A0A9D5H097"/>
<gene>
    <name evidence="4" type="ORF">KIW84_015086</name>
</gene>
<comment type="caution">
    <text evidence="4">The sequence shown here is derived from an EMBL/GenBank/DDBJ whole genome shotgun (WGS) entry which is preliminary data.</text>
</comment>
<keyword evidence="1" id="KW-0646">Protease inhibitor</keyword>
<dbReference type="GO" id="GO:0004869">
    <property type="term" value="F:cysteine-type endopeptidase inhibitor activity"/>
    <property type="evidence" value="ECO:0007669"/>
    <property type="project" value="UniProtKB-KW"/>
</dbReference>
<sequence>MNHATFLNLNDPLVNEIGNFAVNEYNKQVFFSDCPCVIFSCASLNHATFLNLNDPLVNEIGNFAVNEYNKQGNKLKFEKVVDGVSETTSQGTNYRITLSASYGSTSKNYAAIVLDNPIQHIRKLMNFAPIKA</sequence>